<keyword evidence="2" id="KW-1185">Reference proteome</keyword>
<dbReference type="RefSeq" id="WP_167457322.1">
    <property type="nucleotide sequence ID" value="NZ_RAPY01000004.1"/>
</dbReference>
<dbReference type="AlphaFoldDB" id="A0A420ARK6"/>
<organism evidence="1 2">
    <name type="scientific">Sphingobacterium detergens</name>
    <dbReference type="NCBI Taxonomy" id="1145106"/>
    <lineage>
        <taxon>Bacteria</taxon>
        <taxon>Pseudomonadati</taxon>
        <taxon>Bacteroidota</taxon>
        <taxon>Sphingobacteriia</taxon>
        <taxon>Sphingobacteriales</taxon>
        <taxon>Sphingobacteriaceae</taxon>
        <taxon>Sphingobacterium</taxon>
    </lineage>
</organism>
<proteinExistence type="predicted"/>
<gene>
    <name evidence="1" type="ORF">DFQ12_4269</name>
</gene>
<accession>A0A420ARK6</accession>
<dbReference type="Proteomes" id="UP000286246">
    <property type="component" value="Unassembled WGS sequence"/>
</dbReference>
<protein>
    <submittedName>
        <fullName evidence="1">Uncharacterized protein</fullName>
    </submittedName>
</protein>
<evidence type="ECO:0000313" key="1">
    <source>
        <dbReference type="EMBL" id="RKE47108.1"/>
    </source>
</evidence>
<dbReference type="EMBL" id="RAPY01000004">
    <property type="protein sequence ID" value="RKE47108.1"/>
    <property type="molecule type" value="Genomic_DNA"/>
</dbReference>
<reference evidence="1 2" key="1">
    <citation type="submission" date="2018-09" db="EMBL/GenBank/DDBJ databases">
        <title>Genomic Encyclopedia of Type Strains, Phase III (KMG-III): the genomes of soil and plant-associated and newly described type strains.</title>
        <authorList>
            <person name="Whitman W."/>
        </authorList>
    </citation>
    <scope>NUCLEOTIDE SEQUENCE [LARGE SCALE GENOMIC DNA]</scope>
    <source>
        <strain evidence="1 2">CECT 7938</strain>
    </source>
</reference>
<evidence type="ECO:0000313" key="2">
    <source>
        <dbReference type="Proteomes" id="UP000286246"/>
    </source>
</evidence>
<comment type="caution">
    <text evidence="1">The sequence shown here is derived from an EMBL/GenBank/DDBJ whole genome shotgun (WGS) entry which is preliminary data.</text>
</comment>
<name>A0A420ARK6_SPHD1</name>
<sequence>MGNLLGNEKFEVEVDGVKIIVTEHTVQDQQVYRLIFNDKRPPLVITRVSTWQGAMWTSVPQGRQPEAETFGQIVALYLDRR</sequence>